<sequence length="371" mass="41310">MDQYTPEELATLRGDDRGPLCKRIVVSFTVLSFISVCLRLYTRIRFYRIGWEDWTITASMIASIGTAICQILQVNAGNGKHAIFVPYPEGVSESLKYLYFSIITYNFSLTVTKISILLQYYRIFTLREMRIPVYIALALVSAWSIVTVFTAIFSCIPVDVFWKVTEQTAATCVNLVVLWYVIASVNIFTDLVVAVIPIRGIWNLQIPKRQKIALLGILTVGWIVCIVSVLRLHALYELNKHLDDASYYSAPTAYWSTVEANLAIVCASLPALKPLVSRIVPGFGTGHSSRGRGSTAVSGNKHRLHNIGSKSLQRSADEEEEKLTDASSASHAQSFASAPSESENHGRNIYVTKHFEQHVEDIHTGPMDSGK</sequence>
<feature type="transmembrane region" description="Helical" evidence="7">
    <location>
        <begin position="54"/>
        <end position="77"/>
    </location>
</feature>
<accession>A0A6A5RHP9</accession>
<dbReference type="Proteomes" id="UP000800082">
    <property type="component" value="Unassembled WGS sequence"/>
</dbReference>
<feature type="domain" description="Rhodopsin" evidence="8">
    <location>
        <begin position="38"/>
        <end position="278"/>
    </location>
</feature>
<dbReference type="OrthoDB" id="444631at2759"/>
<proteinExistence type="inferred from homology"/>
<evidence type="ECO:0000256" key="5">
    <source>
        <dbReference type="ARBA" id="ARBA00038359"/>
    </source>
</evidence>
<dbReference type="InterPro" id="IPR052337">
    <property type="entry name" value="SAT4-like"/>
</dbReference>
<dbReference type="Pfam" id="PF20684">
    <property type="entry name" value="Fung_rhodopsin"/>
    <property type="match status" value="1"/>
</dbReference>
<keyword evidence="10" id="KW-1185">Reference proteome</keyword>
<feature type="transmembrane region" description="Helical" evidence="7">
    <location>
        <begin position="24"/>
        <end position="42"/>
    </location>
</feature>
<dbReference type="InterPro" id="IPR049326">
    <property type="entry name" value="Rhodopsin_dom_fungi"/>
</dbReference>
<name>A0A6A5RHP9_9PLEO</name>
<dbReference type="GO" id="GO:0016020">
    <property type="term" value="C:membrane"/>
    <property type="evidence" value="ECO:0007669"/>
    <property type="project" value="UniProtKB-SubCell"/>
</dbReference>
<dbReference type="PANTHER" id="PTHR33048">
    <property type="entry name" value="PTH11-LIKE INTEGRAL MEMBRANE PROTEIN (AFU_ORTHOLOGUE AFUA_5G11245)"/>
    <property type="match status" value="1"/>
</dbReference>
<comment type="subcellular location">
    <subcellularLocation>
        <location evidence="1">Membrane</location>
        <topology evidence="1">Multi-pass membrane protein</topology>
    </subcellularLocation>
</comment>
<dbReference type="EMBL" id="ML978976">
    <property type="protein sequence ID" value="KAF1926628.1"/>
    <property type="molecule type" value="Genomic_DNA"/>
</dbReference>
<feature type="transmembrane region" description="Helical" evidence="7">
    <location>
        <begin position="133"/>
        <end position="156"/>
    </location>
</feature>
<reference evidence="9" key="1">
    <citation type="journal article" date="2020" name="Stud. Mycol.">
        <title>101 Dothideomycetes genomes: a test case for predicting lifestyles and emergence of pathogens.</title>
        <authorList>
            <person name="Haridas S."/>
            <person name="Albert R."/>
            <person name="Binder M."/>
            <person name="Bloem J."/>
            <person name="Labutti K."/>
            <person name="Salamov A."/>
            <person name="Andreopoulos B."/>
            <person name="Baker S."/>
            <person name="Barry K."/>
            <person name="Bills G."/>
            <person name="Bluhm B."/>
            <person name="Cannon C."/>
            <person name="Castanera R."/>
            <person name="Culley D."/>
            <person name="Daum C."/>
            <person name="Ezra D."/>
            <person name="Gonzalez J."/>
            <person name="Henrissat B."/>
            <person name="Kuo A."/>
            <person name="Liang C."/>
            <person name="Lipzen A."/>
            <person name="Lutzoni F."/>
            <person name="Magnuson J."/>
            <person name="Mondo S."/>
            <person name="Nolan M."/>
            <person name="Ohm R."/>
            <person name="Pangilinan J."/>
            <person name="Park H.-J."/>
            <person name="Ramirez L."/>
            <person name="Alfaro M."/>
            <person name="Sun H."/>
            <person name="Tritt A."/>
            <person name="Yoshinaga Y."/>
            <person name="Zwiers L.-H."/>
            <person name="Turgeon B."/>
            <person name="Goodwin S."/>
            <person name="Spatafora J."/>
            <person name="Crous P."/>
            <person name="Grigoriev I."/>
        </authorList>
    </citation>
    <scope>NUCLEOTIDE SEQUENCE</scope>
    <source>
        <strain evidence="9">CBS 183.55</strain>
    </source>
</reference>
<feature type="region of interest" description="Disordered" evidence="6">
    <location>
        <begin position="286"/>
        <end position="371"/>
    </location>
</feature>
<keyword evidence="4 7" id="KW-0472">Membrane</keyword>
<comment type="similarity">
    <text evidence="5">Belongs to the SAT4 family.</text>
</comment>
<organism evidence="9 10">
    <name type="scientific">Didymella exigua CBS 183.55</name>
    <dbReference type="NCBI Taxonomy" id="1150837"/>
    <lineage>
        <taxon>Eukaryota</taxon>
        <taxon>Fungi</taxon>
        <taxon>Dikarya</taxon>
        <taxon>Ascomycota</taxon>
        <taxon>Pezizomycotina</taxon>
        <taxon>Dothideomycetes</taxon>
        <taxon>Pleosporomycetidae</taxon>
        <taxon>Pleosporales</taxon>
        <taxon>Pleosporineae</taxon>
        <taxon>Didymellaceae</taxon>
        <taxon>Didymella</taxon>
    </lineage>
</organism>
<dbReference type="AlphaFoldDB" id="A0A6A5RHP9"/>
<evidence type="ECO:0000256" key="6">
    <source>
        <dbReference type="SAM" id="MobiDB-lite"/>
    </source>
</evidence>
<keyword evidence="3 7" id="KW-1133">Transmembrane helix</keyword>
<evidence type="ECO:0000256" key="1">
    <source>
        <dbReference type="ARBA" id="ARBA00004141"/>
    </source>
</evidence>
<feature type="compositionally biased region" description="Low complexity" evidence="6">
    <location>
        <begin position="326"/>
        <end position="340"/>
    </location>
</feature>
<evidence type="ECO:0000256" key="7">
    <source>
        <dbReference type="SAM" id="Phobius"/>
    </source>
</evidence>
<keyword evidence="2 7" id="KW-0812">Transmembrane</keyword>
<feature type="transmembrane region" description="Helical" evidence="7">
    <location>
        <begin position="176"/>
        <end position="200"/>
    </location>
</feature>
<feature type="transmembrane region" description="Helical" evidence="7">
    <location>
        <begin position="97"/>
        <end position="121"/>
    </location>
</feature>
<dbReference type="RefSeq" id="XP_033446880.1">
    <property type="nucleotide sequence ID" value="XM_033588232.1"/>
</dbReference>
<gene>
    <name evidence="9" type="ORF">M421DRAFT_212080</name>
</gene>
<protein>
    <recommendedName>
        <fullName evidence="8">Rhodopsin domain-containing protein</fullName>
    </recommendedName>
</protein>
<evidence type="ECO:0000256" key="4">
    <source>
        <dbReference type="ARBA" id="ARBA00023136"/>
    </source>
</evidence>
<dbReference type="PANTHER" id="PTHR33048:SF47">
    <property type="entry name" value="INTEGRAL MEMBRANE PROTEIN-RELATED"/>
    <property type="match status" value="1"/>
</dbReference>
<dbReference type="GeneID" id="54345879"/>
<feature type="transmembrane region" description="Helical" evidence="7">
    <location>
        <begin position="212"/>
        <end position="233"/>
    </location>
</feature>
<evidence type="ECO:0000256" key="2">
    <source>
        <dbReference type="ARBA" id="ARBA00022692"/>
    </source>
</evidence>
<evidence type="ECO:0000313" key="9">
    <source>
        <dbReference type="EMBL" id="KAF1926628.1"/>
    </source>
</evidence>
<evidence type="ECO:0000256" key="3">
    <source>
        <dbReference type="ARBA" id="ARBA00022989"/>
    </source>
</evidence>
<feature type="compositionally biased region" description="Basic and acidic residues" evidence="6">
    <location>
        <begin position="353"/>
        <end position="363"/>
    </location>
</feature>
<evidence type="ECO:0000313" key="10">
    <source>
        <dbReference type="Proteomes" id="UP000800082"/>
    </source>
</evidence>
<evidence type="ECO:0000259" key="8">
    <source>
        <dbReference type="Pfam" id="PF20684"/>
    </source>
</evidence>
<feature type="compositionally biased region" description="Low complexity" evidence="6">
    <location>
        <begin position="286"/>
        <end position="295"/>
    </location>
</feature>